<evidence type="ECO:0000313" key="2">
    <source>
        <dbReference type="Proteomes" id="UP000472320"/>
    </source>
</evidence>
<sequence length="76" mass="8378">MNELVPADTEAESTVSVDGFTYTVRVVSDGGGYRAHLTWQHQLSEQTTPRFSNARAAMIEGHSLAEERILAWRSAA</sequence>
<keyword evidence="2" id="KW-1185">Reference proteome</keyword>
<name>A0A6L6QAS1_9BURK</name>
<protein>
    <submittedName>
        <fullName evidence="1">Uncharacterized protein</fullName>
    </submittedName>
</protein>
<dbReference type="OrthoDB" id="8779297at2"/>
<dbReference type="Proteomes" id="UP000472320">
    <property type="component" value="Unassembled WGS sequence"/>
</dbReference>
<gene>
    <name evidence="1" type="ORF">GM658_00870</name>
</gene>
<evidence type="ECO:0000313" key="1">
    <source>
        <dbReference type="EMBL" id="MTW09141.1"/>
    </source>
</evidence>
<dbReference type="EMBL" id="WNKX01000001">
    <property type="protein sequence ID" value="MTW09141.1"/>
    <property type="molecule type" value="Genomic_DNA"/>
</dbReference>
<accession>A0A6L6QAS1</accession>
<organism evidence="1 2">
    <name type="scientific">Massilia eburnea</name>
    <dbReference type="NCBI Taxonomy" id="1776165"/>
    <lineage>
        <taxon>Bacteria</taxon>
        <taxon>Pseudomonadati</taxon>
        <taxon>Pseudomonadota</taxon>
        <taxon>Betaproteobacteria</taxon>
        <taxon>Burkholderiales</taxon>
        <taxon>Oxalobacteraceae</taxon>
        <taxon>Telluria group</taxon>
        <taxon>Massilia</taxon>
    </lineage>
</organism>
<proteinExistence type="predicted"/>
<dbReference type="RefSeq" id="WP_155452126.1">
    <property type="nucleotide sequence ID" value="NZ_WNKX01000001.1"/>
</dbReference>
<reference evidence="1 2" key="1">
    <citation type="submission" date="2019-11" db="EMBL/GenBank/DDBJ databases">
        <title>Type strains purchased from KCTC, JCM and DSMZ.</title>
        <authorList>
            <person name="Lu H."/>
        </authorList>
    </citation>
    <scope>NUCLEOTIDE SEQUENCE [LARGE SCALE GENOMIC DNA]</scope>
    <source>
        <strain evidence="1 2">JCM 31587</strain>
    </source>
</reference>
<dbReference type="AlphaFoldDB" id="A0A6L6QAS1"/>
<comment type="caution">
    <text evidence="1">The sequence shown here is derived from an EMBL/GenBank/DDBJ whole genome shotgun (WGS) entry which is preliminary data.</text>
</comment>